<dbReference type="Proteomes" id="UP000241769">
    <property type="component" value="Unassembled WGS sequence"/>
</dbReference>
<dbReference type="AlphaFoldDB" id="A0A2P6N0I7"/>
<reference evidence="1 2" key="1">
    <citation type="journal article" date="2018" name="Genome Biol. Evol.">
        <title>Multiple Roots of Fruiting Body Formation in Amoebozoa.</title>
        <authorList>
            <person name="Hillmann F."/>
            <person name="Forbes G."/>
            <person name="Novohradska S."/>
            <person name="Ferling I."/>
            <person name="Riege K."/>
            <person name="Groth M."/>
            <person name="Westermann M."/>
            <person name="Marz M."/>
            <person name="Spaller T."/>
            <person name="Winckler T."/>
            <person name="Schaap P."/>
            <person name="Glockner G."/>
        </authorList>
    </citation>
    <scope>NUCLEOTIDE SEQUENCE [LARGE SCALE GENOMIC DNA]</scope>
    <source>
        <strain evidence="1 2">Jena</strain>
    </source>
</reference>
<proteinExistence type="predicted"/>
<dbReference type="InParanoid" id="A0A2P6N0I7"/>
<comment type="caution">
    <text evidence="1">The sequence shown here is derived from an EMBL/GenBank/DDBJ whole genome shotgun (WGS) entry which is preliminary data.</text>
</comment>
<gene>
    <name evidence="1" type="ORF">PROFUN_14341</name>
</gene>
<protein>
    <submittedName>
        <fullName evidence="1">Uncharacterized protein</fullName>
    </submittedName>
</protein>
<evidence type="ECO:0000313" key="1">
    <source>
        <dbReference type="EMBL" id="PRP77453.1"/>
    </source>
</evidence>
<evidence type="ECO:0000313" key="2">
    <source>
        <dbReference type="Proteomes" id="UP000241769"/>
    </source>
</evidence>
<organism evidence="1 2">
    <name type="scientific">Planoprotostelium fungivorum</name>
    <dbReference type="NCBI Taxonomy" id="1890364"/>
    <lineage>
        <taxon>Eukaryota</taxon>
        <taxon>Amoebozoa</taxon>
        <taxon>Evosea</taxon>
        <taxon>Variosea</taxon>
        <taxon>Cavosteliida</taxon>
        <taxon>Cavosteliaceae</taxon>
        <taxon>Planoprotostelium</taxon>
    </lineage>
</organism>
<keyword evidence="2" id="KW-1185">Reference proteome</keyword>
<sequence length="74" mass="8302">MTKLVWFNLVNSERSQEIVSWGDIVMGYTAPGAVSLMNIPGCEVSNHDSKPLGTKYRRILVVLCSCGRALMRDW</sequence>
<name>A0A2P6N0I7_9EUKA</name>
<dbReference type="EMBL" id="MDYQ01000264">
    <property type="protein sequence ID" value="PRP77453.1"/>
    <property type="molecule type" value="Genomic_DNA"/>
</dbReference>
<accession>A0A2P6N0I7</accession>